<name>A0A2V3U2W5_9HYPH</name>
<comment type="caution">
    <text evidence="2">The sequence shown here is derived from an EMBL/GenBank/DDBJ whole genome shotgun (WGS) entry which is preliminary data.</text>
</comment>
<feature type="signal peptide" evidence="1">
    <location>
        <begin position="1"/>
        <end position="24"/>
    </location>
</feature>
<sequence length="322" mass="34763">MMRQSVATVLLAFVLAAFASSARAADPVFPSGLNVGITPPGEMREAKNFLGFEDEASGAAILMTELPTDAYPRVVEGLKVDHMAKQGLTAVKREDWTLAGAKALFVSAQQQAGAHLIKKWVLVASSPLATAVVTVQVPDESSSTYSDETVRTALKSLVFRKPPPIEEQVAALPFSLGKQAGFRVSRVLAGTGLLMTDGPKDSIKGAEQPIVIVASGDGAIPGTLDQDRFARQAFSGLASIIAPEIKSARNLTLQNVPWHEITATAQDSETKDKVFVMQAIRFDTTRYIRLIAMSRERDQKKMLARFETIRDGIAPKPEKTKD</sequence>
<dbReference type="EMBL" id="QJJK01000020">
    <property type="protein sequence ID" value="PXW51345.1"/>
    <property type="molecule type" value="Genomic_DNA"/>
</dbReference>
<evidence type="ECO:0000313" key="3">
    <source>
        <dbReference type="Proteomes" id="UP000248021"/>
    </source>
</evidence>
<dbReference type="Proteomes" id="UP000248021">
    <property type="component" value="Unassembled WGS sequence"/>
</dbReference>
<dbReference type="OrthoDB" id="7926124at2"/>
<dbReference type="RefSeq" id="WP_110378368.1">
    <property type="nucleotide sequence ID" value="NZ_CAKNFM010000006.1"/>
</dbReference>
<evidence type="ECO:0000256" key="1">
    <source>
        <dbReference type="SAM" id="SignalP"/>
    </source>
</evidence>
<feature type="chain" id="PRO_5041087340" evidence="1">
    <location>
        <begin position="25"/>
        <end position="322"/>
    </location>
</feature>
<keyword evidence="3" id="KW-1185">Reference proteome</keyword>
<organism evidence="2 3">
    <name type="scientific">Chelatococcus asaccharovorans</name>
    <dbReference type="NCBI Taxonomy" id="28210"/>
    <lineage>
        <taxon>Bacteria</taxon>
        <taxon>Pseudomonadati</taxon>
        <taxon>Pseudomonadota</taxon>
        <taxon>Alphaproteobacteria</taxon>
        <taxon>Hyphomicrobiales</taxon>
        <taxon>Chelatococcaceae</taxon>
        <taxon>Chelatococcus</taxon>
    </lineage>
</organism>
<reference evidence="2 3" key="1">
    <citation type="submission" date="2018-05" db="EMBL/GenBank/DDBJ databases">
        <title>Genomic Encyclopedia of Type Strains, Phase IV (KMG-IV): sequencing the most valuable type-strain genomes for metagenomic binning, comparative biology and taxonomic classification.</title>
        <authorList>
            <person name="Goeker M."/>
        </authorList>
    </citation>
    <scope>NUCLEOTIDE SEQUENCE [LARGE SCALE GENOMIC DNA]</scope>
    <source>
        <strain evidence="2 3">DSM 6462</strain>
    </source>
</reference>
<evidence type="ECO:0000313" key="2">
    <source>
        <dbReference type="EMBL" id="PXW51345.1"/>
    </source>
</evidence>
<accession>A0A2V3U2W5</accession>
<dbReference type="AlphaFoldDB" id="A0A2V3U2W5"/>
<gene>
    <name evidence="2" type="ORF">C7450_12027</name>
</gene>
<proteinExistence type="predicted"/>
<protein>
    <submittedName>
        <fullName evidence="2">Uncharacterized protein</fullName>
    </submittedName>
</protein>
<keyword evidence="1" id="KW-0732">Signal</keyword>